<comment type="function">
    <text evidence="1">Potential transporter for phosphate.</text>
</comment>
<keyword evidence="4 9" id="KW-0813">Transport</keyword>
<protein>
    <recommendedName>
        <fullName evidence="9">Phosphate transporter</fullName>
    </recommendedName>
</protein>
<dbReference type="AlphaFoldDB" id="A0A7J3I972"/>
<accession>A0A7J3I972</accession>
<feature type="transmembrane region" description="Helical" evidence="9">
    <location>
        <begin position="225"/>
        <end position="253"/>
    </location>
</feature>
<feature type="transmembrane region" description="Helical" evidence="9">
    <location>
        <begin position="170"/>
        <end position="188"/>
    </location>
</feature>
<keyword evidence="6 9" id="KW-0812">Transmembrane</keyword>
<feature type="transmembrane region" description="Helical" evidence="9">
    <location>
        <begin position="6"/>
        <end position="27"/>
    </location>
</feature>
<evidence type="ECO:0000256" key="3">
    <source>
        <dbReference type="ARBA" id="ARBA00009916"/>
    </source>
</evidence>
<evidence type="ECO:0000256" key="5">
    <source>
        <dbReference type="ARBA" id="ARBA00022592"/>
    </source>
</evidence>
<proteinExistence type="inferred from homology"/>
<dbReference type="GO" id="GO:0005315">
    <property type="term" value="F:phosphate transmembrane transporter activity"/>
    <property type="evidence" value="ECO:0007669"/>
    <property type="project" value="InterPro"/>
</dbReference>
<evidence type="ECO:0000256" key="4">
    <source>
        <dbReference type="ARBA" id="ARBA00022448"/>
    </source>
</evidence>
<feature type="transmembrane region" description="Helical" evidence="9">
    <location>
        <begin position="113"/>
        <end position="131"/>
    </location>
</feature>
<dbReference type="PANTHER" id="PTHR11101:SF80">
    <property type="entry name" value="PHOSPHATE TRANSPORTER"/>
    <property type="match status" value="1"/>
</dbReference>
<organism evidence="10">
    <name type="scientific">Ignisphaera aggregans</name>
    <dbReference type="NCBI Taxonomy" id="334771"/>
    <lineage>
        <taxon>Archaea</taxon>
        <taxon>Thermoproteota</taxon>
        <taxon>Thermoprotei</taxon>
        <taxon>Desulfurococcales</taxon>
        <taxon>Desulfurococcaceae</taxon>
        <taxon>Ignisphaera</taxon>
    </lineage>
</organism>
<feature type="transmembrane region" description="Helical" evidence="9">
    <location>
        <begin position="80"/>
        <end position="101"/>
    </location>
</feature>
<keyword evidence="7 9" id="KW-1133">Transmembrane helix</keyword>
<feature type="transmembrane region" description="Helical" evidence="9">
    <location>
        <begin position="48"/>
        <end position="68"/>
    </location>
</feature>
<dbReference type="PANTHER" id="PTHR11101">
    <property type="entry name" value="PHOSPHATE TRANSPORTER"/>
    <property type="match status" value="1"/>
</dbReference>
<evidence type="ECO:0000313" key="10">
    <source>
        <dbReference type="EMBL" id="HGN37202.1"/>
    </source>
</evidence>
<dbReference type="GO" id="GO:0035435">
    <property type="term" value="P:phosphate ion transmembrane transport"/>
    <property type="evidence" value="ECO:0007669"/>
    <property type="project" value="TreeGrafter"/>
</dbReference>
<evidence type="ECO:0000256" key="2">
    <source>
        <dbReference type="ARBA" id="ARBA00004141"/>
    </source>
</evidence>
<dbReference type="Pfam" id="PF01384">
    <property type="entry name" value="PHO4"/>
    <property type="match status" value="1"/>
</dbReference>
<feature type="transmembrane region" description="Helical" evidence="9">
    <location>
        <begin position="137"/>
        <end position="158"/>
    </location>
</feature>
<evidence type="ECO:0000256" key="8">
    <source>
        <dbReference type="ARBA" id="ARBA00023136"/>
    </source>
</evidence>
<feature type="transmembrane region" description="Helical" evidence="9">
    <location>
        <begin position="259"/>
        <end position="280"/>
    </location>
</feature>
<evidence type="ECO:0000256" key="9">
    <source>
        <dbReference type="RuleBase" id="RU363058"/>
    </source>
</evidence>
<keyword evidence="5 9" id="KW-0592">Phosphate transport</keyword>
<evidence type="ECO:0000256" key="6">
    <source>
        <dbReference type="ARBA" id="ARBA00022692"/>
    </source>
</evidence>
<feature type="transmembrane region" description="Helical" evidence="9">
    <location>
        <begin position="194"/>
        <end position="213"/>
    </location>
</feature>
<comment type="subcellular location">
    <subcellularLocation>
        <location evidence="2 9">Membrane</location>
        <topology evidence="2 9">Multi-pass membrane protein</topology>
    </subcellularLocation>
</comment>
<keyword evidence="8 9" id="KW-0472">Membrane</keyword>
<reference evidence="10" key="1">
    <citation type="journal article" date="2020" name="mSystems">
        <title>Genome- and Community-Level Interaction Insights into Carbon Utilization and Element Cycling Functions of Hydrothermarchaeota in Hydrothermal Sediment.</title>
        <authorList>
            <person name="Zhou Z."/>
            <person name="Liu Y."/>
            <person name="Xu W."/>
            <person name="Pan J."/>
            <person name="Luo Z.H."/>
            <person name="Li M."/>
        </authorList>
    </citation>
    <scope>NUCLEOTIDE SEQUENCE [LARGE SCALE GENOMIC DNA]</scope>
    <source>
        <strain evidence="10">SpSt-618</strain>
    </source>
</reference>
<feature type="transmembrane region" description="Helical" evidence="9">
    <location>
        <begin position="347"/>
        <end position="372"/>
    </location>
</feature>
<comment type="similarity">
    <text evidence="3 9">Belongs to the inorganic phosphate transporter (PiT) (TC 2.A.20) family.</text>
</comment>
<dbReference type="InterPro" id="IPR001204">
    <property type="entry name" value="Phos_transporter"/>
</dbReference>
<name>A0A7J3I972_9CREN</name>
<dbReference type="GO" id="GO:0016020">
    <property type="term" value="C:membrane"/>
    <property type="evidence" value="ECO:0007669"/>
    <property type="project" value="UniProtKB-SubCell"/>
</dbReference>
<sequence>MIDGDVMDWSLTALVPLAVVLAIMDGLNNAANAIGWAIGGGVVGLKKALLIASVFEVIGGIAFGFYIIDTVSYRLITDPAVLNSMIPPLAVYISSIIWSALASIVKIPISFSMAIIGSIIGTIATHSTAYIDWNMVLHIFTGWVAAFMVSTILTALFLGISDIIGRYRGVNTYFEGVFIALLFTLLISKPLQPYISNISILMLVIFVVLYVALYITYRYSRGAQILVSVILVSIMHGANDSALISSILILYGIDGYGGIPMLISSLGIAIGILLWGHRVVNTFASSISFLDIRYISKIYTSEFIAIALLLRLGLPTPISIVTIGALIGFGAYRGVDIIRLDYIVRCIFITLASIPVCILLSHVVTIIARYYLVYQIF</sequence>
<gene>
    <name evidence="10" type="ORF">ENT87_06615</name>
</gene>
<evidence type="ECO:0000256" key="1">
    <source>
        <dbReference type="ARBA" id="ARBA00001981"/>
    </source>
</evidence>
<feature type="transmembrane region" description="Helical" evidence="9">
    <location>
        <begin position="318"/>
        <end position="335"/>
    </location>
</feature>
<comment type="caution">
    <text evidence="10">The sequence shown here is derived from an EMBL/GenBank/DDBJ whole genome shotgun (WGS) entry which is preliminary data.</text>
</comment>
<evidence type="ECO:0000256" key="7">
    <source>
        <dbReference type="ARBA" id="ARBA00022989"/>
    </source>
</evidence>
<dbReference type="EMBL" id="DTAI01000196">
    <property type="protein sequence ID" value="HGN37202.1"/>
    <property type="molecule type" value="Genomic_DNA"/>
</dbReference>